<dbReference type="SUPFAM" id="SSF52058">
    <property type="entry name" value="L domain-like"/>
    <property type="match status" value="1"/>
</dbReference>
<protein>
    <submittedName>
        <fullName evidence="5">Leucine Rich repeat-containing domain protein</fullName>
    </submittedName>
</protein>
<dbReference type="EMBL" id="WIXE01005948">
    <property type="protein sequence ID" value="KAK5981733.1"/>
    <property type="molecule type" value="Genomic_DNA"/>
</dbReference>
<evidence type="ECO:0000256" key="3">
    <source>
        <dbReference type="ARBA" id="ARBA00022737"/>
    </source>
</evidence>
<dbReference type="PROSITE" id="PS51450">
    <property type="entry name" value="LRR"/>
    <property type="match status" value="1"/>
</dbReference>
<dbReference type="PANTHER" id="PTHR24373">
    <property type="entry name" value="SLIT RELATED LEUCINE-RICH REPEAT NEURONAL PROTEIN"/>
    <property type="match status" value="1"/>
</dbReference>
<keyword evidence="2" id="KW-0732">Signal</keyword>
<evidence type="ECO:0000313" key="6">
    <source>
        <dbReference type="Proteomes" id="UP001331761"/>
    </source>
</evidence>
<evidence type="ECO:0000313" key="5">
    <source>
        <dbReference type="EMBL" id="KAK5981733.1"/>
    </source>
</evidence>
<evidence type="ECO:0000256" key="1">
    <source>
        <dbReference type="ARBA" id="ARBA00022614"/>
    </source>
</evidence>
<dbReference type="InterPro" id="IPR000483">
    <property type="entry name" value="Cys-rich_flank_reg_C"/>
</dbReference>
<dbReference type="AlphaFoldDB" id="A0AAN8G684"/>
<name>A0AAN8G684_TRICO</name>
<keyword evidence="3" id="KW-0677">Repeat</keyword>
<keyword evidence="1" id="KW-0433">Leucine-rich repeat</keyword>
<dbReference type="Gene3D" id="3.80.10.10">
    <property type="entry name" value="Ribonuclease Inhibitor"/>
    <property type="match status" value="3"/>
</dbReference>
<accession>A0AAN8G684</accession>
<gene>
    <name evidence="5" type="ORF">GCK32_014930</name>
</gene>
<dbReference type="Proteomes" id="UP001331761">
    <property type="component" value="Unassembled WGS sequence"/>
</dbReference>
<dbReference type="PANTHER" id="PTHR24373:SF275">
    <property type="entry name" value="TIR DOMAIN-CONTAINING PROTEIN"/>
    <property type="match status" value="1"/>
</dbReference>
<dbReference type="InterPro" id="IPR032675">
    <property type="entry name" value="LRR_dom_sf"/>
</dbReference>
<evidence type="ECO:0000259" key="4">
    <source>
        <dbReference type="SMART" id="SM00082"/>
    </source>
</evidence>
<dbReference type="InterPro" id="IPR003591">
    <property type="entry name" value="Leu-rich_rpt_typical-subtyp"/>
</dbReference>
<feature type="domain" description="LRRCT" evidence="4">
    <location>
        <begin position="313"/>
        <end position="368"/>
    </location>
</feature>
<dbReference type="SMART" id="SM00369">
    <property type="entry name" value="LRR_TYP"/>
    <property type="match status" value="5"/>
</dbReference>
<dbReference type="InterPro" id="IPR050328">
    <property type="entry name" value="Dev_Immune_Receptor"/>
</dbReference>
<keyword evidence="6" id="KW-1185">Reference proteome</keyword>
<proteinExistence type="predicted"/>
<dbReference type="SMART" id="SM00082">
    <property type="entry name" value="LRRCT"/>
    <property type="match status" value="1"/>
</dbReference>
<evidence type="ECO:0000256" key="2">
    <source>
        <dbReference type="ARBA" id="ARBA00022729"/>
    </source>
</evidence>
<dbReference type="InterPro" id="IPR001611">
    <property type="entry name" value="Leu-rich_rpt"/>
</dbReference>
<organism evidence="5 6">
    <name type="scientific">Trichostrongylus colubriformis</name>
    <name type="common">Black scour worm</name>
    <dbReference type="NCBI Taxonomy" id="6319"/>
    <lineage>
        <taxon>Eukaryota</taxon>
        <taxon>Metazoa</taxon>
        <taxon>Ecdysozoa</taxon>
        <taxon>Nematoda</taxon>
        <taxon>Chromadorea</taxon>
        <taxon>Rhabditida</taxon>
        <taxon>Rhabditina</taxon>
        <taxon>Rhabditomorpha</taxon>
        <taxon>Strongyloidea</taxon>
        <taxon>Trichostrongylidae</taxon>
        <taxon>Trichostrongylus</taxon>
    </lineage>
</organism>
<reference evidence="5 6" key="1">
    <citation type="submission" date="2019-10" db="EMBL/GenBank/DDBJ databases">
        <title>Assembly and Annotation for the nematode Trichostrongylus colubriformis.</title>
        <authorList>
            <person name="Martin J."/>
        </authorList>
    </citation>
    <scope>NUCLEOTIDE SEQUENCE [LARGE SCALE GENOMIC DNA]</scope>
    <source>
        <strain evidence="5">G859</strain>
        <tissue evidence="5">Whole worm</tissue>
    </source>
</reference>
<sequence>MRNLTRLVISRNRIETIEEGAFEHLPALKYLDISNNPVSTWSPSAFKDMSVTMDDLNLANTGLFSIPRMSHNAIRHFNLSMNKIYDISRSDLAKTSHLHTLDISYNNLLRFEHDAFDDLVNLITLNISGNPITEILGEQLESLYQLETLSMHDLTSLSRLPYPAEFANLANLQHLEVYNLATTAIPYNVTQIIQNLPPLRSLHIEFREPAIDIQLRDIDMTHIRQLTISGANITEISSTALHMLRGYRVQLTIQDTSIQEFPISLLTTLGNVYFLSLSLPNNQIQSINPFENTDQPWVNQHGTILESLDLSGNPLQCDCNMAWVTQWIQASPKNAQDLEQAHCEHEEASKNSLTYVYSTKYFNSSQCYQSNGKTSNSVLRLILILWVMLFVF</sequence>
<dbReference type="Pfam" id="PF13855">
    <property type="entry name" value="LRR_8"/>
    <property type="match status" value="2"/>
</dbReference>
<comment type="caution">
    <text evidence="5">The sequence shown here is derived from an EMBL/GenBank/DDBJ whole genome shotgun (WGS) entry which is preliminary data.</text>
</comment>